<dbReference type="RefSeq" id="WP_112376085.1">
    <property type="nucleotide sequence ID" value="NZ_CP069793.1"/>
</dbReference>
<dbReference type="GO" id="GO:0005524">
    <property type="term" value="F:ATP binding"/>
    <property type="evidence" value="ECO:0007669"/>
    <property type="project" value="UniProtKB-KW"/>
</dbReference>
<dbReference type="Gene3D" id="3.40.50.300">
    <property type="entry name" value="P-loop containing nucleotide triphosphate hydrolases"/>
    <property type="match status" value="1"/>
</dbReference>
<dbReference type="InterPro" id="IPR027417">
    <property type="entry name" value="P-loop_NTPase"/>
</dbReference>
<dbReference type="SMART" id="SM00382">
    <property type="entry name" value="AAA"/>
    <property type="match status" value="1"/>
</dbReference>
<gene>
    <name evidence="6" type="ORF">NCTC11343_04864</name>
</gene>
<evidence type="ECO:0000256" key="5">
    <source>
        <dbReference type="ARBA" id="ARBA00037066"/>
    </source>
</evidence>
<keyword evidence="2" id="KW-0547">Nucleotide-binding</keyword>
<dbReference type="InterPro" id="IPR003593">
    <property type="entry name" value="AAA+_ATPase"/>
</dbReference>
<accession>A0A2X2JF21</accession>
<evidence type="ECO:0000256" key="2">
    <source>
        <dbReference type="ARBA" id="ARBA00022741"/>
    </source>
</evidence>
<organism evidence="6 7">
    <name type="scientific">Sphingobacterium multivorum</name>
    <dbReference type="NCBI Taxonomy" id="28454"/>
    <lineage>
        <taxon>Bacteria</taxon>
        <taxon>Pseudomonadati</taxon>
        <taxon>Bacteroidota</taxon>
        <taxon>Sphingobacteriia</taxon>
        <taxon>Sphingobacteriales</taxon>
        <taxon>Sphingobacteriaceae</taxon>
        <taxon>Sphingobacterium</taxon>
    </lineage>
</organism>
<evidence type="ECO:0000313" key="6">
    <source>
        <dbReference type="EMBL" id="SPZ92927.1"/>
    </source>
</evidence>
<dbReference type="SUPFAM" id="SSF52540">
    <property type="entry name" value="P-loop containing nucleoside triphosphate hydrolases"/>
    <property type="match status" value="1"/>
</dbReference>
<sequence>MSNSIHINNLSFAYGKDIILNDVTMSFPKGKLSVILGRNGSGKSTLFNIIAGLEKKYDGSVLIGETERRDWKVGRANSLKLGFLNQFHQTTFPFSVVDVILTGRVSFSRFSPSKEDFEAVEQILDKFNLTHLKDKPYTSLSGGERQLVLLCRVLVQQPDLLLLDEPTNHLDLKYQIAVLQTAKELVKEGTTVLCVMHDPNMAFLFGDQFYLMKDNRLVDLHGLDREQVRNLLEQTYQLPLISLENQKKWMFVPMLSGAAAFEPIEGAEHSPTTVIELNTP</sequence>
<evidence type="ECO:0000256" key="3">
    <source>
        <dbReference type="ARBA" id="ARBA00022840"/>
    </source>
</evidence>
<dbReference type="GO" id="GO:0016887">
    <property type="term" value="F:ATP hydrolysis activity"/>
    <property type="evidence" value="ECO:0007669"/>
    <property type="project" value="InterPro"/>
</dbReference>
<evidence type="ECO:0000256" key="4">
    <source>
        <dbReference type="ARBA" id="ARBA00022967"/>
    </source>
</evidence>
<dbReference type="Pfam" id="PF00005">
    <property type="entry name" value="ABC_tran"/>
    <property type="match status" value="1"/>
</dbReference>
<name>A0A2X2JF21_SPHMU</name>
<keyword evidence="1" id="KW-0813">Transport</keyword>
<comment type="function">
    <text evidence="5">Part of the ABC transporter complex HmuTUV involved in hemin import. Responsible for energy coupling to the transport system.</text>
</comment>
<protein>
    <submittedName>
        <fullName evidence="6">Uncharacterized ABC transporter ATP-binding protein HI_1470</fullName>
    </submittedName>
</protein>
<keyword evidence="3 6" id="KW-0067">ATP-binding</keyword>
<dbReference type="InterPro" id="IPR003439">
    <property type="entry name" value="ABC_transporter-like_ATP-bd"/>
</dbReference>
<dbReference type="EMBL" id="UAUU01000011">
    <property type="protein sequence ID" value="SPZ92927.1"/>
    <property type="molecule type" value="Genomic_DNA"/>
</dbReference>
<dbReference type="PANTHER" id="PTHR42794:SF1">
    <property type="entry name" value="HEMIN IMPORT ATP-BINDING PROTEIN HMUV"/>
    <property type="match status" value="1"/>
</dbReference>
<dbReference type="CDD" id="cd03214">
    <property type="entry name" value="ABC_Iron-Siderophores_B12_Hemin"/>
    <property type="match status" value="1"/>
</dbReference>
<evidence type="ECO:0000313" key="7">
    <source>
        <dbReference type="Proteomes" id="UP000251241"/>
    </source>
</evidence>
<dbReference type="PROSITE" id="PS00211">
    <property type="entry name" value="ABC_TRANSPORTER_1"/>
    <property type="match status" value="1"/>
</dbReference>
<keyword evidence="4" id="KW-1278">Translocase</keyword>
<dbReference type="AlphaFoldDB" id="A0A2X2JF21"/>
<reference evidence="6 7" key="1">
    <citation type="submission" date="2018-06" db="EMBL/GenBank/DDBJ databases">
        <authorList>
            <consortium name="Pathogen Informatics"/>
            <person name="Doyle S."/>
        </authorList>
    </citation>
    <scope>NUCLEOTIDE SEQUENCE [LARGE SCALE GENOMIC DNA]</scope>
    <source>
        <strain evidence="6 7">NCTC11343</strain>
    </source>
</reference>
<dbReference type="PANTHER" id="PTHR42794">
    <property type="entry name" value="HEMIN IMPORT ATP-BINDING PROTEIN HMUV"/>
    <property type="match status" value="1"/>
</dbReference>
<dbReference type="Proteomes" id="UP000251241">
    <property type="component" value="Unassembled WGS sequence"/>
</dbReference>
<dbReference type="GeneID" id="97179746"/>
<dbReference type="PROSITE" id="PS50893">
    <property type="entry name" value="ABC_TRANSPORTER_2"/>
    <property type="match status" value="1"/>
</dbReference>
<proteinExistence type="predicted"/>
<dbReference type="InterPro" id="IPR017871">
    <property type="entry name" value="ABC_transporter-like_CS"/>
</dbReference>
<evidence type="ECO:0000256" key="1">
    <source>
        <dbReference type="ARBA" id="ARBA00022448"/>
    </source>
</evidence>